<evidence type="ECO:0000256" key="2">
    <source>
        <dbReference type="ARBA" id="ARBA00008711"/>
    </source>
</evidence>
<dbReference type="PROSITE" id="PS00374">
    <property type="entry name" value="MGMT"/>
    <property type="match status" value="1"/>
</dbReference>
<evidence type="ECO:0000256" key="1">
    <source>
        <dbReference type="ARBA" id="ARBA00001286"/>
    </source>
</evidence>
<dbReference type="AlphaFoldDB" id="W6S1P6"/>
<dbReference type="NCBIfam" id="TIGR00589">
    <property type="entry name" value="ogt"/>
    <property type="match status" value="1"/>
</dbReference>
<proteinExistence type="inferred from homology"/>
<feature type="domain" description="Methylated-DNA-[protein]-cysteine S-methyltransferase DNA binding" evidence="10">
    <location>
        <begin position="73"/>
        <end position="152"/>
    </location>
</feature>
<dbReference type="GO" id="GO:0006307">
    <property type="term" value="P:DNA alkylation repair"/>
    <property type="evidence" value="ECO:0007669"/>
    <property type="project" value="UniProtKB-UniRule"/>
</dbReference>
<dbReference type="Gene3D" id="3.30.160.70">
    <property type="entry name" value="Methylated DNA-protein cysteine methyltransferase domain"/>
    <property type="match status" value="1"/>
</dbReference>
<comment type="catalytic activity">
    <reaction evidence="1 9">
        <text>a 4-O-methyl-thymidine in DNA + L-cysteinyl-[protein] = a thymidine in DNA + S-methyl-L-cysteinyl-[protein]</text>
        <dbReference type="Rhea" id="RHEA:53428"/>
        <dbReference type="Rhea" id="RHEA-COMP:10131"/>
        <dbReference type="Rhea" id="RHEA-COMP:10132"/>
        <dbReference type="Rhea" id="RHEA-COMP:13555"/>
        <dbReference type="Rhea" id="RHEA-COMP:13556"/>
        <dbReference type="ChEBI" id="CHEBI:29950"/>
        <dbReference type="ChEBI" id="CHEBI:82612"/>
        <dbReference type="ChEBI" id="CHEBI:137386"/>
        <dbReference type="ChEBI" id="CHEBI:137387"/>
        <dbReference type="EC" id="2.1.1.63"/>
    </reaction>
</comment>
<dbReference type="RefSeq" id="WP_044037120.1">
    <property type="nucleotide sequence ID" value="NZ_HG917868.1"/>
</dbReference>
<evidence type="ECO:0000256" key="3">
    <source>
        <dbReference type="ARBA" id="ARBA00022490"/>
    </source>
</evidence>
<keyword evidence="4 9" id="KW-0489">Methyltransferase</keyword>
<evidence type="ECO:0000256" key="5">
    <source>
        <dbReference type="ARBA" id="ARBA00022679"/>
    </source>
</evidence>
<comment type="similarity">
    <text evidence="2 9">Belongs to the MGMT family.</text>
</comment>
<dbReference type="Gene3D" id="1.10.10.10">
    <property type="entry name" value="Winged helix-like DNA-binding domain superfamily/Winged helix DNA-binding domain"/>
    <property type="match status" value="1"/>
</dbReference>
<keyword evidence="3 9" id="KW-0963">Cytoplasm</keyword>
<dbReference type="SUPFAM" id="SSF53155">
    <property type="entry name" value="Methylated DNA-protein cysteine methyltransferase domain"/>
    <property type="match status" value="1"/>
</dbReference>
<comment type="subcellular location">
    <subcellularLocation>
        <location evidence="9">Cytoplasm</location>
    </subcellularLocation>
</comment>
<dbReference type="GO" id="GO:0005737">
    <property type="term" value="C:cytoplasm"/>
    <property type="evidence" value="ECO:0007669"/>
    <property type="project" value="UniProtKB-SubCell"/>
</dbReference>
<dbReference type="InterPro" id="IPR036631">
    <property type="entry name" value="MGMT_N_sf"/>
</dbReference>
<dbReference type="CDD" id="cd06445">
    <property type="entry name" value="ATase"/>
    <property type="match status" value="1"/>
</dbReference>
<dbReference type="Pfam" id="PF01035">
    <property type="entry name" value="DNA_binding_1"/>
    <property type="match status" value="1"/>
</dbReference>
<dbReference type="InterPro" id="IPR001497">
    <property type="entry name" value="MethylDNA_cys_MeTrfase_AS"/>
</dbReference>
<evidence type="ECO:0000256" key="7">
    <source>
        <dbReference type="ARBA" id="ARBA00023204"/>
    </source>
</evidence>
<dbReference type="EC" id="2.1.1.63" evidence="9"/>
<evidence type="ECO:0000313" key="12">
    <source>
        <dbReference type="Proteomes" id="UP000019426"/>
    </source>
</evidence>
<comment type="catalytic activity">
    <reaction evidence="8 9">
        <text>a 6-O-methyl-2'-deoxyguanosine in DNA + L-cysteinyl-[protein] = S-methyl-L-cysteinyl-[protein] + a 2'-deoxyguanosine in DNA</text>
        <dbReference type="Rhea" id="RHEA:24000"/>
        <dbReference type="Rhea" id="RHEA-COMP:10131"/>
        <dbReference type="Rhea" id="RHEA-COMP:10132"/>
        <dbReference type="Rhea" id="RHEA-COMP:11367"/>
        <dbReference type="Rhea" id="RHEA-COMP:11368"/>
        <dbReference type="ChEBI" id="CHEBI:29950"/>
        <dbReference type="ChEBI" id="CHEBI:82612"/>
        <dbReference type="ChEBI" id="CHEBI:85445"/>
        <dbReference type="ChEBI" id="CHEBI:85448"/>
        <dbReference type="EC" id="2.1.1.63"/>
    </reaction>
</comment>
<dbReference type="InterPro" id="IPR014048">
    <property type="entry name" value="MethylDNA_cys_MeTrfase_DNA-bd"/>
</dbReference>
<comment type="function">
    <text evidence="9">Involved in the cellular defense against the biological effects of O6-methylguanine (O6-MeG) and O4-methylthymine (O4-MeT) in DNA. Repairs the methylated nucleobase in DNA by stoichiometrically transferring the methyl group to a cysteine residue in the enzyme. This is a suicide reaction: the enzyme is irreversibly inactivated.</text>
</comment>
<dbReference type="InterPro" id="IPR036217">
    <property type="entry name" value="MethylDNA_cys_MeTrfase_DNAb"/>
</dbReference>
<feature type="active site" description="Nucleophile; methyl group acceptor" evidence="9">
    <location>
        <position position="124"/>
    </location>
</feature>
<dbReference type="HOGENOM" id="CLU_000445_52_2_9"/>
<keyword evidence="6 9" id="KW-0227">DNA damage</keyword>
<comment type="miscellaneous">
    <text evidence="9">This enzyme catalyzes only one turnover and therefore is not strictly catalytic. According to one definition, an enzyme is a biocatalyst that acts repeatedly and over many reaction cycles.</text>
</comment>
<organism evidence="11 12">
    <name type="scientific">Clostridium bornimense</name>
    <dbReference type="NCBI Taxonomy" id="1216932"/>
    <lineage>
        <taxon>Bacteria</taxon>
        <taxon>Bacillati</taxon>
        <taxon>Bacillota</taxon>
        <taxon>Clostridia</taxon>
        <taxon>Eubacteriales</taxon>
        <taxon>Clostridiaceae</taxon>
        <taxon>Clostridium</taxon>
    </lineage>
</organism>
<evidence type="ECO:0000256" key="4">
    <source>
        <dbReference type="ARBA" id="ARBA00022603"/>
    </source>
</evidence>
<dbReference type="KEGG" id="clt:CM240_1053"/>
<keyword evidence="5 9" id="KW-0808">Transferase</keyword>
<dbReference type="HAMAP" id="MF_00772">
    <property type="entry name" value="OGT"/>
    <property type="match status" value="1"/>
</dbReference>
<dbReference type="PANTHER" id="PTHR10815:SF5">
    <property type="entry name" value="METHYLATED-DNA--PROTEIN-CYSTEINE METHYLTRANSFERASE"/>
    <property type="match status" value="1"/>
</dbReference>
<dbReference type="Proteomes" id="UP000019426">
    <property type="component" value="Chromosome M2/40_rep1"/>
</dbReference>
<gene>
    <name evidence="11" type="ORF">CM240_1053</name>
</gene>
<dbReference type="PATRIC" id="fig|1216932.3.peg.1043"/>
<sequence length="154" mass="17188">MKSIFSYNTSIGKVNVVEEDGFLTYVSISENFVIEDATIKETTLIKETIGQINDFLAGRRREFDLPLLPKGTEFQKKVWRELQNIPYGTTCSYKDIAEKIGSPKAARAVGRANNKNPIILIIPCHRVVGSDGRLVGYGAGLELKERLLALEKNN</sequence>
<keyword evidence="12" id="KW-1185">Reference proteome</keyword>
<evidence type="ECO:0000256" key="6">
    <source>
        <dbReference type="ARBA" id="ARBA00022763"/>
    </source>
</evidence>
<evidence type="ECO:0000256" key="9">
    <source>
        <dbReference type="HAMAP-Rule" id="MF_00772"/>
    </source>
</evidence>
<name>W6S1P6_9CLOT</name>
<dbReference type="SUPFAM" id="SSF46767">
    <property type="entry name" value="Methylated DNA-protein cysteine methyltransferase, C-terminal domain"/>
    <property type="match status" value="1"/>
</dbReference>
<dbReference type="PANTHER" id="PTHR10815">
    <property type="entry name" value="METHYLATED-DNA--PROTEIN-CYSTEINE METHYLTRANSFERASE"/>
    <property type="match status" value="1"/>
</dbReference>
<dbReference type="FunFam" id="1.10.10.10:FF:000214">
    <property type="entry name" value="Methylated-DNA--protein-cysteine methyltransferase"/>
    <property type="match status" value="1"/>
</dbReference>
<protein>
    <recommendedName>
        <fullName evidence="9">Methylated-DNA--protein-cysteine methyltransferase</fullName>
        <ecNumber evidence="9">2.1.1.63</ecNumber>
    </recommendedName>
    <alternativeName>
        <fullName evidence="9">6-O-methylguanine-DNA methyltransferase</fullName>
        <shortName evidence="9">MGMT</shortName>
    </alternativeName>
    <alternativeName>
        <fullName evidence="9">O-6-methylguanine-DNA-alkyltransferase</fullName>
    </alternativeName>
</protein>
<accession>W6S1P6</accession>
<dbReference type="InterPro" id="IPR036388">
    <property type="entry name" value="WH-like_DNA-bd_sf"/>
</dbReference>
<evidence type="ECO:0000256" key="8">
    <source>
        <dbReference type="ARBA" id="ARBA00049348"/>
    </source>
</evidence>
<dbReference type="EMBL" id="HG917868">
    <property type="protein sequence ID" value="CDM68217.1"/>
    <property type="molecule type" value="Genomic_DNA"/>
</dbReference>
<keyword evidence="7 9" id="KW-0234">DNA repair</keyword>
<reference evidence="11 12" key="1">
    <citation type="submission" date="2013-11" db="EMBL/GenBank/DDBJ databases">
        <title>Complete genome sequence of Clostridum sp. M2/40.</title>
        <authorList>
            <person name="Wibberg D."/>
            <person name="Puehler A."/>
            <person name="Schlueter A."/>
        </authorList>
    </citation>
    <scope>NUCLEOTIDE SEQUENCE [LARGE SCALE GENOMIC DNA]</scope>
    <source>
        <strain evidence="12">M2/40</strain>
    </source>
</reference>
<dbReference type="eggNOG" id="COG0350">
    <property type="taxonomic scope" value="Bacteria"/>
</dbReference>
<dbReference type="STRING" id="1216932.CM240_1053"/>
<dbReference type="GO" id="GO:0003908">
    <property type="term" value="F:methylated-DNA-[protein]-cysteine S-methyltransferase activity"/>
    <property type="evidence" value="ECO:0007669"/>
    <property type="project" value="UniProtKB-UniRule"/>
</dbReference>
<evidence type="ECO:0000259" key="10">
    <source>
        <dbReference type="Pfam" id="PF01035"/>
    </source>
</evidence>
<dbReference type="GO" id="GO:0032259">
    <property type="term" value="P:methylation"/>
    <property type="evidence" value="ECO:0007669"/>
    <property type="project" value="UniProtKB-KW"/>
</dbReference>
<dbReference type="OrthoDB" id="9802228at2"/>
<dbReference type="InterPro" id="IPR023546">
    <property type="entry name" value="MGMT"/>
</dbReference>
<evidence type="ECO:0000313" key="11">
    <source>
        <dbReference type="EMBL" id="CDM68217.1"/>
    </source>
</evidence>